<feature type="coiled-coil region" evidence="1">
    <location>
        <begin position="590"/>
        <end position="733"/>
    </location>
</feature>
<feature type="coiled-coil region" evidence="1">
    <location>
        <begin position="391"/>
        <end position="446"/>
    </location>
</feature>
<feature type="region of interest" description="Disordered" evidence="2">
    <location>
        <begin position="1"/>
        <end position="56"/>
    </location>
</feature>
<accession>A0A1I7XK77</accession>
<protein>
    <submittedName>
        <fullName evidence="4">Kinesin motor domain-containing protein</fullName>
    </submittedName>
</protein>
<dbReference type="WBParaSite" id="Hba_17714">
    <property type="protein sequence ID" value="Hba_17714"/>
    <property type="gene ID" value="Hba_17714"/>
</dbReference>
<evidence type="ECO:0000313" key="4">
    <source>
        <dbReference type="WBParaSite" id="Hba_17714"/>
    </source>
</evidence>
<evidence type="ECO:0000256" key="2">
    <source>
        <dbReference type="SAM" id="MobiDB-lite"/>
    </source>
</evidence>
<proteinExistence type="predicted"/>
<reference evidence="4" key="1">
    <citation type="submission" date="2016-11" db="UniProtKB">
        <authorList>
            <consortium name="WormBaseParasite"/>
        </authorList>
    </citation>
    <scope>IDENTIFICATION</scope>
</reference>
<feature type="coiled-coil region" evidence="1">
    <location>
        <begin position="163"/>
        <end position="204"/>
    </location>
</feature>
<dbReference type="Proteomes" id="UP000095283">
    <property type="component" value="Unplaced"/>
</dbReference>
<organism evidence="3 4">
    <name type="scientific">Heterorhabditis bacteriophora</name>
    <name type="common">Entomopathogenic nematode worm</name>
    <dbReference type="NCBI Taxonomy" id="37862"/>
    <lineage>
        <taxon>Eukaryota</taxon>
        <taxon>Metazoa</taxon>
        <taxon>Ecdysozoa</taxon>
        <taxon>Nematoda</taxon>
        <taxon>Chromadorea</taxon>
        <taxon>Rhabditida</taxon>
        <taxon>Rhabditina</taxon>
        <taxon>Rhabditomorpha</taxon>
        <taxon>Strongyloidea</taxon>
        <taxon>Heterorhabditidae</taxon>
        <taxon>Heterorhabditis</taxon>
    </lineage>
</organism>
<keyword evidence="1" id="KW-0175">Coiled coil</keyword>
<evidence type="ECO:0000313" key="3">
    <source>
        <dbReference type="Proteomes" id="UP000095283"/>
    </source>
</evidence>
<name>A0A1I7XK77_HETBA</name>
<dbReference type="AlphaFoldDB" id="A0A1I7XK77"/>
<keyword evidence="3" id="KW-1185">Reference proteome</keyword>
<feature type="coiled-coil region" evidence="1">
    <location>
        <begin position="524"/>
        <end position="551"/>
    </location>
</feature>
<sequence>MPMPHFDEVPFCDTEIDPDSGHPTPRDEFPVTDGNSSPPPSVPLTSTPLREGGRSTRSFENYIEAADRHMTSRVKREDKRVLEVLKYVITVGQENKKLSRKYEKILNHSQQCIMELEQDNRELNARLARPPIEVFTETKVELVNDYKDASTQDDEVHPYVLEKESLLKERSLLRLEIESLKKTLDCVQQKNTILETEVKNAKIAEERLLEVLNTNNIEVADIQHRNMCLEEDIKLVLDREIQLKEELTELWKKYTLHEKEMVKLRNEAMIIPSLESEISKLQTENLEQNKMLEVEKAKFSEIKVQYDHLKEESSVLRTDAENAIMLAKNLEEQNLDIAEREGLYATESIKLRNMEENLRAKDILVKDLQCISTYNMFFVMKVQISQLKASFETSTTEVMKLKAKIQELESMNDNLAESSVRDNCMIVELKKRQMEFEIELAKARENLRNEHAAREDAEGIAKHIPSKDQEISEQNQRILDLTAANEKMSFEIDFMRKVLLDAMTKERDNLLAKEMESHKKLTKMDSMQNDLLIRDQQIEELRKNIDTHKQETAYIFFGFVNTSLDVLIIHFILKVENFFKHFRDIDKNLISSYENNITEIRRKLNEAVEKHREEIRTKQHSLVDSENKAESLGNSLEKAMVRIKDLQSNLDTLSKDFVKASRDCDGYATAAIAWKKFAEELEDALREANDEAENLNVRLVEAQAVTESEKRRRIALKEELDKIEILLEKEADQRKNMATQSS</sequence>
<evidence type="ECO:0000256" key="1">
    <source>
        <dbReference type="SAM" id="Coils"/>
    </source>
</evidence>